<accession>A0AAD9DVM0</accession>
<organism evidence="2 3">
    <name type="scientific">Electrophorus voltai</name>
    <dbReference type="NCBI Taxonomy" id="2609070"/>
    <lineage>
        <taxon>Eukaryota</taxon>
        <taxon>Metazoa</taxon>
        <taxon>Chordata</taxon>
        <taxon>Craniata</taxon>
        <taxon>Vertebrata</taxon>
        <taxon>Euteleostomi</taxon>
        <taxon>Actinopterygii</taxon>
        <taxon>Neopterygii</taxon>
        <taxon>Teleostei</taxon>
        <taxon>Ostariophysi</taxon>
        <taxon>Gymnotiformes</taxon>
        <taxon>Gymnotoidei</taxon>
        <taxon>Gymnotidae</taxon>
        <taxon>Electrophorus</taxon>
    </lineage>
</organism>
<evidence type="ECO:0000256" key="1">
    <source>
        <dbReference type="SAM" id="Phobius"/>
    </source>
</evidence>
<feature type="transmembrane region" description="Helical" evidence="1">
    <location>
        <begin position="153"/>
        <end position="174"/>
    </location>
</feature>
<reference evidence="2" key="1">
    <citation type="submission" date="2023-03" db="EMBL/GenBank/DDBJ databases">
        <title>Electrophorus voltai genome.</title>
        <authorList>
            <person name="Bian C."/>
        </authorList>
    </citation>
    <scope>NUCLEOTIDE SEQUENCE</scope>
    <source>
        <strain evidence="2">CB-2022</strain>
        <tissue evidence="2">Muscle</tissue>
    </source>
</reference>
<dbReference type="EMBL" id="JAROKS010000017">
    <property type="protein sequence ID" value="KAK1794449.1"/>
    <property type="molecule type" value="Genomic_DNA"/>
</dbReference>
<feature type="non-terminal residue" evidence="2">
    <location>
        <position position="1"/>
    </location>
</feature>
<keyword evidence="1" id="KW-1133">Transmembrane helix</keyword>
<comment type="caution">
    <text evidence="2">The sequence shown here is derived from an EMBL/GenBank/DDBJ whole genome shotgun (WGS) entry which is preliminary data.</text>
</comment>
<evidence type="ECO:0000313" key="2">
    <source>
        <dbReference type="EMBL" id="KAK1794449.1"/>
    </source>
</evidence>
<protein>
    <submittedName>
        <fullName evidence="2">Uncharacterized protein</fullName>
    </submittedName>
</protein>
<keyword evidence="1" id="KW-0812">Transmembrane</keyword>
<dbReference type="AlphaFoldDB" id="A0AAD9DVM0"/>
<name>A0AAD9DVM0_9TELE</name>
<sequence length="180" mass="20169">MHSTASDSTLPVAGDALEHCAACVVMCETCTQQDSTHATLPTDKCRELIRNRGSSFRSTASSTHKPGYVFFTLLQEKLPDALFRDFLRLFDIGLGVLFSICFLSFFLIYYWKRNDKDFMGLIFDIVLLFIVTVLAFAELGITGNGKRTIEDLQVILLPFEWVFALGCIIAMAVVEYTGKN</sequence>
<gene>
    <name evidence="2" type="ORF">P4O66_011317</name>
</gene>
<keyword evidence="3" id="KW-1185">Reference proteome</keyword>
<proteinExistence type="predicted"/>
<evidence type="ECO:0000313" key="3">
    <source>
        <dbReference type="Proteomes" id="UP001239994"/>
    </source>
</evidence>
<feature type="transmembrane region" description="Helical" evidence="1">
    <location>
        <begin position="92"/>
        <end position="111"/>
    </location>
</feature>
<keyword evidence="1" id="KW-0472">Membrane</keyword>
<dbReference type="Proteomes" id="UP001239994">
    <property type="component" value="Unassembled WGS sequence"/>
</dbReference>
<feature type="transmembrane region" description="Helical" evidence="1">
    <location>
        <begin position="118"/>
        <end position="141"/>
    </location>
</feature>